<sequence>MKTYKVGLVGAGGVTELHLEGYKNHPDRLEIVAICDPNVEILTQKAEQYGIRQQFTELDDFIQNSGIDVAVVCTPTSIRKQVVYPLLEAGIPLFVEKPFSDTLADATEITNKAAMLGVPISVNQNFRRHFAFDVVKDIVTQDTIGKVTSIVFNNLFFRQDSGWRLQCERHALSVMGIHWFDGFRQILGSEAVSVNSLMRSSSAINCAGETDATVQVAFENGSMATYVQSFSSPFPRTEMIVIGETGTLFCTHQRVELYRNDTKSPLQTWRNDVSRETATFEGLNQLLVSLETGDEAPNSAQDNLKTVAILDAAYRSSTEQRPIMLNQGVVV</sequence>
<name>A0A2W0CBG9_9BACL</name>
<keyword evidence="3" id="KW-0560">Oxidoreductase</keyword>
<dbReference type="SUPFAM" id="SSF55347">
    <property type="entry name" value="Glyceraldehyde-3-phosphate dehydrogenase-like, C-terminal domain"/>
    <property type="match status" value="1"/>
</dbReference>
<dbReference type="Gene3D" id="3.30.360.10">
    <property type="entry name" value="Dihydrodipicolinate Reductase, domain 2"/>
    <property type="match status" value="1"/>
</dbReference>
<feature type="domain" description="Gfo/Idh/MocA-like oxidoreductase N-terminal" evidence="1">
    <location>
        <begin position="5"/>
        <end position="123"/>
    </location>
</feature>
<feature type="domain" description="GFO/IDH/MocA-like oxidoreductase" evidence="2">
    <location>
        <begin position="135"/>
        <end position="248"/>
    </location>
</feature>
<dbReference type="Pfam" id="PF22725">
    <property type="entry name" value="GFO_IDH_MocA_C3"/>
    <property type="match status" value="1"/>
</dbReference>
<dbReference type="AlphaFoldDB" id="A0A2W0CBG9"/>
<dbReference type="PANTHER" id="PTHR43708">
    <property type="entry name" value="CONSERVED EXPRESSED OXIDOREDUCTASE (EUROFUNG)"/>
    <property type="match status" value="1"/>
</dbReference>
<reference evidence="3 4" key="1">
    <citation type="submission" date="2018-01" db="EMBL/GenBank/DDBJ databases">
        <title>Genome sequence of the PGP bacterium Paenibacillus illinoisensis E3.</title>
        <authorList>
            <person name="Rolli E."/>
            <person name="Marasco R."/>
            <person name="Bessem C."/>
            <person name="Michoud G."/>
            <person name="Gaiarsa S."/>
            <person name="Borin S."/>
            <person name="Daffonchio D."/>
        </authorList>
    </citation>
    <scope>NUCLEOTIDE SEQUENCE [LARGE SCALE GENOMIC DNA]</scope>
    <source>
        <strain evidence="3 4">E3</strain>
    </source>
</reference>
<proteinExistence type="predicted"/>
<dbReference type="RefSeq" id="WP_110822979.1">
    <property type="nucleotide sequence ID" value="NZ_JAXBDC010000001.1"/>
</dbReference>
<gene>
    <name evidence="3" type="ORF">PIL02S_06712</name>
</gene>
<accession>A0A2W0CBG9</accession>
<dbReference type="Gene3D" id="3.40.50.720">
    <property type="entry name" value="NAD(P)-binding Rossmann-like Domain"/>
    <property type="match status" value="1"/>
</dbReference>
<dbReference type="InterPro" id="IPR000683">
    <property type="entry name" value="Gfo/Idh/MocA-like_OxRdtase_N"/>
</dbReference>
<evidence type="ECO:0000259" key="1">
    <source>
        <dbReference type="Pfam" id="PF01408"/>
    </source>
</evidence>
<protein>
    <submittedName>
        <fullName evidence="3">Oxidoreductase domain protein</fullName>
        <ecNumber evidence="3">1.1.1.18</ecNumber>
    </submittedName>
</protein>
<evidence type="ECO:0000313" key="4">
    <source>
        <dbReference type="Proteomes" id="UP000247459"/>
    </source>
</evidence>
<dbReference type="SUPFAM" id="SSF51735">
    <property type="entry name" value="NAD(P)-binding Rossmann-fold domains"/>
    <property type="match status" value="1"/>
</dbReference>
<dbReference type="GO" id="GO:0000166">
    <property type="term" value="F:nucleotide binding"/>
    <property type="evidence" value="ECO:0007669"/>
    <property type="project" value="InterPro"/>
</dbReference>
<dbReference type="InterPro" id="IPR036291">
    <property type="entry name" value="NAD(P)-bd_dom_sf"/>
</dbReference>
<dbReference type="EMBL" id="PRLG01000039">
    <property type="protein sequence ID" value="PYY25118.1"/>
    <property type="molecule type" value="Genomic_DNA"/>
</dbReference>
<evidence type="ECO:0000313" key="3">
    <source>
        <dbReference type="EMBL" id="PYY25118.1"/>
    </source>
</evidence>
<dbReference type="OrthoDB" id="9795543at2"/>
<dbReference type="InterPro" id="IPR055170">
    <property type="entry name" value="GFO_IDH_MocA-like_dom"/>
</dbReference>
<organism evidence="3 4">
    <name type="scientific">Paenibacillus illinoisensis</name>
    <dbReference type="NCBI Taxonomy" id="59845"/>
    <lineage>
        <taxon>Bacteria</taxon>
        <taxon>Bacillati</taxon>
        <taxon>Bacillota</taxon>
        <taxon>Bacilli</taxon>
        <taxon>Bacillales</taxon>
        <taxon>Paenibacillaceae</taxon>
        <taxon>Paenibacillus</taxon>
    </lineage>
</organism>
<dbReference type="GO" id="GO:0050112">
    <property type="term" value="F:inositol 2-dehydrogenase (NAD+) activity"/>
    <property type="evidence" value="ECO:0007669"/>
    <property type="project" value="UniProtKB-EC"/>
</dbReference>
<evidence type="ECO:0000259" key="2">
    <source>
        <dbReference type="Pfam" id="PF22725"/>
    </source>
</evidence>
<dbReference type="EC" id="1.1.1.18" evidence="3"/>
<dbReference type="Pfam" id="PF01408">
    <property type="entry name" value="GFO_IDH_MocA"/>
    <property type="match status" value="1"/>
</dbReference>
<dbReference type="InterPro" id="IPR051317">
    <property type="entry name" value="Gfo/Idh/MocA_oxidoreduct"/>
</dbReference>
<dbReference type="PANTHER" id="PTHR43708:SF8">
    <property type="entry name" value="OXIDOREDUCTASE"/>
    <property type="match status" value="1"/>
</dbReference>
<dbReference type="Proteomes" id="UP000247459">
    <property type="component" value="Unassembled WGS sequence"/>
</dbReference>
<comment type="caution">
    <text evidence="3">The sequence shown here is derived from an EMBL/GenBank/DDBJ whole genome shotgun (WGS) entry which is preliminary data.</text>
</comment>